<dbReference type="Proteomes" id="UP000005010">
    <property type="component" value="Chromosome"/>
</dbReference>
<dbReference type="KEGG" id="hce:HCW_05515"/>
<accession>I0EN46</accession>
<protein>
    <submittedName>
        <fullName evidence="2">Methyl-accepting chemotaxis protein</fullName>
    </submittedName>
</protein>
<keyword evidence="3" id="KW-1185">Reference proteome</keyword>
<dbReference type="Pfam" id="PF00989">
    <property type="entry name" value="PAS"/>
    <property type="match status" value="1"/>
</dbReference>
<gene>
    <name evidence="2" type="ordered locus">HCW_05515</name>
</gene>
<dbReference type="AlphaFoldDB" id="I0EN46"/>
<dbReference type="SUPFAM" id="SSF55785">
    <property type="entry name" value="PYP-like sensor domain (PAS domain)"/>
    <property type="match status" value="1"/>
</dbReference>
<dbReference type="NCBIfam" id="TIGR00229">
    <property type="entry name" value="sensory_box"/>
    <property type="match status" value="1"/>
</dbReference>
<sequence>MERFVEEEGFLVSKTTTKGVITYANEPFVKIVGAKNLQELLGKPHNIVRHPDMPKTAFKYLWETLQTKNEANVFVKNKSFNGDFYWVFANVTPSFDMHGNVIGYYSVCRKPNPKAIGEISSIYQTLLSQERQIGGMALAQKTLGELLISHNTTFDALMNALQNS</sequence>
<feature type="domain" description="PAS fold" evidence="1">
    <location>
        <begin position="2"/>
        <end position="109"/>
    </location>
</feature>
<dbReference type="Gene3D" id="3.30.450.20">
    <property type="entry name" value="PAS domain"/>
    <property type="match status" value="1"/>
</dbReference>
<proteinExistence type="predicted"/>
<dbReference type="InterPro" id="IPR013767">
    <property type="entry name" value="PAS_fold"/>
</dbReference>
<dbReference type="EMBL" id="CP003479">
    <property type="protein sequence ID" value="AFI04365.1"/>
    <property type="molecule type" value="Genomic_DNA"/>
</dbReference>
<dbReference type="CDD" id="cd00130">
    <property type="entry name" value="PAS"/>
    <property type="match status" value="1"/>
</dbReference>
<dbReference type="HOGENOM" id="CLU_097884_0_1_7"/>
<evidence type="ECO:0000313" key="3">
    <source>
        <dbReference type="Proteomes" id="UP000005010"/>
    </source>
</evidence>
<evidence type="ECO:0000259" key="1">
    <source>
        <dbReference type="Pfam" id="PF00989"/>
    </source>
</evidence>
<dbReference type="InterPro" id="IPR000014">
    <property type="entry name" value="PAS"/>
</dbReference>
<reference evidence="3" key="1">
    <citation type="submission" date="2012-04" db="EMBL/GenBank/DDBJ databases">
        <title>Complete genome sequence of Helicobacter cetorum strain MIT 00-7128.</title>
        <authorList>
            <person name="Kersulyte D."/>
            <person name="Berg D.E."/>
        </authorList>
    </citation>
    <scope>NUCLEOTIDE SEQUENCE [LARGE SCALE GENOMIC DNA]</scope>
    <source>
        <strain evidence="3">MIT 00-7128</strain>
    </source>
</reference>
<dbReference type="PATRIC" id="fig|182217.3.peg.1170"/>
<dbReference type="InterPro" id="IPR035965">
    <property type="entry name" value="PAS-like_dom_sf"/>
</dbReference>
<dbReference type="RefSeq" id="WP_014661235.1">
    <property type="nucleotide sequence ID" value="NC_017737.1"/>
</dbReference>
<dbReference type="eggNOG" id="COG3829">
    <property type="taxonomic scope" value="Bacteria"/>
</dbReference>
<dbReference type="GO" id="GO:0006355">
    <property type="term" value="P:regulation of DNA-templated transcription"/>
    <property type="evidence" value="ECO:0007669"/>
    <property type="project" value="InterPro"/>
</dbReference>
<organism evidence="2 3">
    <name type="scientific">Helicobacter cetorum (strain ATCC BAA-429 / MIT 00-7128)</name>
    <dbReference type="NCBI Taxonomy" id="182217"/>
    <lineage>
        <taxon>Bacteria</taxon>
        <taxon>Pseudomonadati</taxon>
        <taxon>Campylobacterota</taxon>
        <taxon>Epsilonproteobacteria</taxon>
        <taxon>Campylobacterales</taxon>
        <taxon>Helicobacteraceae</taxon>
        <taxon>Helicobacter</taxon>
    </lineage>
</organism>
<dbReference type="STRING" id="182217.HCW_05515"/>
<name>I0EN46_HELC0</name>
<evidence type="ECO:0000313" key="2">
    <source>
        <dbReference type="EMBL" id="AFI04365.1"/>
    </source>
</evidence>